<reference evidence="2 3" key="1">
    <citation type="journal article" date="2011" name="J. Bacteriol.">
        <title>Draft genome sequence of Caloramator australicus strain RC3T, a thermoanaerobe from the Great Artesian Basin of Australia.</title>
        <authorList>
            <person name="Ogg C.D."/>
            <person name="Patel B.K.C."/>
        </authorList>
    </citation>
    <scope>NUCLEOTIDE SEQUENCE [LARGE SCALE GENOMIC DNA]</scope>
    <source>
        <strain evidence="2 3">RC3</strain>
    </source>
</reference>
<organism evidence="2 3">
    <name type="scientific">Caloramator australicus RC3</name>
    <dbReference type="NCBI Taxonomy" id="857293"/>
    <lineage>
        <taxon>Bacteria</taxon>
        <taxon>Bacillati</taxon>
        <taxon>Bacillota</taxon>
        <taxon>Clostridia</taxon>
        <taxon>Eubacteriales</taxon>
        <taxon>Clostridiaceae</taxon>
        <taxon>Caloramator</taxon>
    </lineage>
</organism>
<dbReference type="EMBL" id="CAKP01000035">
    <property type="protein sequence ID" value="CCJ32825.1"/>
    <property type="molecule type" value="Genomic_DNA"/>
</dbReference>
<evidence type="ECO:0000313" key="3">
    <source>
        <dbReference type="Proteomes" id="UP000007652"/>
    </source>
</evidence>
<sequence>MYEKQKELLAKIAEKKKTMEKNRMDKQAEIAAMRLEVLEKELKIAEMEKNMEIEYLNGMKEVNSLEKEINSLNQEEKDPKTGLSKSLMVRYQGKFKELDNRIAKLQKEIEDIKSRLSSLN</sequence>
<dbReference type="AlphaFoldDB" id="I7LFW0"/>
<dbReference type="STRING" id="857293.CAAU_0741"/>
<evidence type="ECO:0000256" key="1">
    <source>
        <dbReference type="SAM" id="Coils"/>
    </source>
</evidence>
<dbReference type="RefSeq" id="WP_008908101.1">
    <property type="nucleotide sequence ID" value="NZ_CAKP01000035.1"/>
</dbReference>
<evidence type="ECO:0000313" key="2">
    <source>
        <dbReference type="EMBL" id="CCJ32825.1"/>
    </source>
</evidence>
<keyword evidence="3" id="KW-1185">Reference proteome</keyword>
<protein>
    <submittedName>
        <fullName evidence="2">Uncharacterized protein</fullName>
    </submittedName>
</protein>
<accession>I7LFW0</accession>
<feature type="coiled-coil region" evidence="1">
    <location>
        <begin position="2"/>
        <end position="115"/>
    </location>
</feature>
<name>I7LFW0_9CLOT</name>
<gene>
    <name evidence="2" type="ORF">CAAU_0741</name>
</gene>
<keyword evidence="1" id="KW-0175">Coiled coil</keyword>
<dbReference type="Proteomes" id="UP000007652">
    <property type="component" value="Unassembled WGS sequence"/>
</dbReference>
<proteinExistence type="predicted"/>
<comment type="caution">
    <text evidence="2">The sequence shown here is derived from an EMBL/GenBank/DDBJ whole genome shotgun (WGS) entry which is preliminary data.</text>
</comment>